<feature type="compositionally biased region" description="Acidic residues" evidence="1">
    <location>
        <begin position="1"/>
        <end position="12"/>
    </location>
</feature>
<proteinExistence type="predicted"/>
<accession>A0AAN8FPN5</accession>
<dbReference type="EMBL" id="WIXE01021698">
    <property type="protein sequence ID" value="KAK5968153.1"/>
    <property type="molecule type" value="Genomic_DNA"/>
</dbReference>
<feature type="compositionally biased region" description="Basic and acidic residues" evidence="1">
    <location>
        <begin position="268"/>
        <end position="291"/>
    </location>
</feature>
<feature type="compositionally biased region" description="Basic and acidic residues" evidence="1">
    <location>
        <begin position="132"/>
        <end position="151"/>
    </location>
</feature>
<comment type="caution">
    <text evidence="3">The sequence shown here is derived from an EMBL/GenBank/DDBJ whole genome shotgun (WGS) entry which is preliminary data.</text>
</comment>
<dbReference type="AlphaFoldDB" id="A0AAN8FPN5"/>
<organism evidence="3 4">
    <name type="scientific">Trichostrongylus colubriformis</name>
    <name type="common">Black scour worm</name>
    <dbReference type="NCBI Taxonomy" id="6319"/>
    <lineage>
        <taxon>Eukaryota</taxon>
        <taxon>Metazoa</taxon>
        <taxon>Ecdysozoa</taxon>
        <taxon>Nematoda</taxon>
        <taxon>Chromadorea</taxon>
        <taxon>Rhabditida</taxon>
        <taxon>Rhabditina</taxon>
        <taxon>Rhabditomorpha</taxon>
        <taxon>Strongyloidea</taxon>
        <taxon>Trichostrongylidae</taxon>
        <taxon>Trichostrongylus</taxon>
    </lineage>
</organism>
<evidence type="ECO:0000256" key="1">
    <source>
        <dbReference type="SAM" id="MobiDB-lite"/>
    </source>
</evidence>
<feature type="domain" description="DUF5641" evidence="2">
    <location>
        <begin position="34"/>
        <end position="126"/>
    </location>
</feature>
<sequence>MNQQDNDDDYLPSEEKAQLKTNRQVQEALRKSYEHTQKFWEVWSKTYLAELREFHKRRMEHKRTTPAKPRVRQIVLIMDKNQPRNTWKLGRIERIAKFKDDIPREAEIEISTGRIQKRPINLLIPLELSTDTPKDKEEKKQETRESKEKTHTYNLRPRRSEKTTSKDVTQTHTVGVITREPSKDPGRSLNLRSPMQSWEQLARGIASEAPEEFRATNELANIHKDMISRRCDQIRAEVSEIKKAKRKEDINKRLEAIEAGIRQIAGETRADEDKQTGKKQEAAVEKPEEARATTPPKKRQNQELQPIDSPKEEPRIGREDLERATAIMEIEAINVKLRDFIDCKDRKYDEEEEVELVRTKMEDQYDACFARQQDGICPITTQRCAGRTKEGQ</sequence>
<evidence type="ECO:0000313" key="3">
    <source>
        <dbReference type="EMBL" id="KAK5968153.1"/>
    </source>
</evidence>
<dbReference type="Proteomes" id="UP001331761">
    <property type="component" value="Unassembled WGS sequence"/>
</dbReference>
<protein>
    <recommendedName>
        <fullName evidence="2">DUF5641 domain-containing protein</fullName>
    </recommendedName>
</protein>
<keyword evidence="4" id="KW-1185">Reference proteome</keyword>
<feature type="region of interest" description="Disordered" evidence="1">
    <location>
        <begin position="1"/>
        <end position="20"/>
    </location>
</feature>
<feature type="region of interest" description="Disordered" evidence="1">
    <location>
        <begin position="265"/>
        <end position="317"/>
    </location>
</feature>
<dbReference type="InterPro" id="IPR040676">
    <property type="entry name" value="DUF5641"/>
</dbReference>
<reference evidence="3 4" key="1">
    <citation type="submission" date="2019-10" db="EMBL/GenBank/DDBJ databases">
        <title>Assembly and Annotation for the nematode Trichostrongylus colubriformis.</title>
        <authorList>
            <person name="Martin J."/>
        </authorList>
    </citation>
    <scope>NUCLEOTIDE SEQUENCE [LARGE SCALE GENOMIC DNA]</scope>
    <source>
        <strain evidence="3">G859</strain>
        <tissue evidence="3">Whole worm</tissue>
    </source>
</reference>
<name>A0AAN8FPN5_TRICO</name>
<feature type="region of interest" description="Disordered" evidence="1">
    <location>
        <begin position="126"/>
        <end position="171"/>
    </location>
</feature>
<evidence type="ECO:0000313" key="4">
    <source>
        <dbReference type="Proteomes" id="UP001331761"/>
    </source>
</evidence>
<gene>
    <name evidence="3" type="ORF">GCK32_006415</name>
</gene>
<dbReference type="Pfam" id="PF18701">
    <property type="entry name" value="DUF5641"/>
    <property type="match status" value="1"/>
</dbReference>
<evidence type="ECO:0000259" key="2">
    <source>
        <dbReference type="Pfam" id="PF18701"/>
    </source>
</evidence>